<dbReference type="Gene3D" id="3.20.20.140">
    <property type="entry name" value="Metal-dependent hydrolases"/>
    <property type="match status" value="1"/>
</dbReference>
<evidence type="ECO:0000313" key="2">
    <source>
        <dbReference type="EMBL" id="KAG7532179.1"/>
    </source>
</evidence>
<protein>
    <submittedName>
        <fullName evidence="2">Uncharacterized protein</fullName>
    </submittedName>
</protein>
<feature type="compositionally biased region" description="Basic and acidic residues" evidence="1">
    <location>
        <begin position="60"/>
        <end position="69"/>
    </location>
</feature>
<organism evidence="2 3">
    <name type="scientific">Filobasidium floriforme</name>
    <dbReference type="NCBI Taxonomy" id="5210"/>
    <lineage>
        <taxon>Eukaryota</taxon>
        <taxon>Fungi</taxon>
        <taxon>Dikarya</taxon>
        <taxon>Basidiomycota</taxon>
        <taxon>Agaricomycotina</taxon>
        <taxon>Tremellomycetes</taxon>
        <taxon>Filobasidiales</taxon>
        <taxon>Filobasidiaceae</taxon>
        <taxon>Filobasidium</taxon>
    </lineage>
</organism>
<evidence type="ECO:0000256" key="1">
    <source>
        <dbReference type="SAM" id="MobiDB-lite"/>
    </source>
</evidence>
<dbReference type="EMBL" id="JABELV010000071">
    <property type="protein sequence ID" value="KAG7532179.1"/>
    <property type="molecule type" value="Genomic_DNA"/>
</dbReference>
<reference evidence="2" key="1">
    <citation type="submission" date="2020-04" db="EMBL/GenBank/DDBJ databases">
        <title>Analysis of mating type loci in Filobasidium floriforme.</title>
        <authorList>
            <person name="Nowrousian M."/>
        </authorList>
    </citation>
    <scope>NUCLEOTIDE SEQUENCE</scope>
    <source>
        <strain evidence="2">CBS 6242</strain>
    </source>
</reference>
<feature type="compositionally biased region" description="Pro residues" evidence="1">
    <location>
        <begin position="1"/>
        <end position="10"/>
    </location>
</feature>
<proteinExistence type="predicted"/>
<name>A0A8K0JKR2_9TREE</name>
<dbReference type="AlphaFoldDB" id="A0A8K0JKR2"/>
<keyword evidence="3" id="KW-1185">Reference proteome</keyword>
<comment type="caution">
    <text evidence="2">The sequence shown here is derived from an EMBL/GenBank/DDBJ whole genome shotgun (WGS) entry which is preliminary data.</text>
</comment>
<evidence type="ECO:0000313" key="3">
    <source>
        <dbReference type="Proteomes" id="UP000812966"/>
    </source>
</evidence>
<dbReference type="Proteomes" id="UP000812966">
    <property type="component" value="Unassembled WGS sequence"/>
</dbReference>
<gene>
    <name evidence="2" type="ORF">FFLO_03728</name>
</gene>
<sequence>MPPRRPPPLPKSLFTNDGPLAPGTAPIAPAPSSLHPGKIVDASYAPDRSRTSYGNTKVTDAVHAKDRQSSQDGQDQPRVLAGVPIISFDVKASGEDKSNTLDAGHNGPVQINIDQLAPLVSGSDWDALEDLVSRLSQVGGSSGKASGETGLESLMNKIGEQVATLGMNPEAVEQKPGLLPPALVAHLPSQQLQSSQPYQSYVNHVSSLSLHENVHLLLTPPVLSNVQPENAKPAGTWWTDVEELDRVVRMYVSTALECFGTHRLVFGSTNPATLIEANRAFEIVAPGEWYTSIARQVIAELVAGEGTQAATASMDAVFANNALSIFTAK</sequence>
<accession>A0A8K0JKR2</accession>
<feature type="region of interest" description="Disordered" evidence="1">
    <location>
        <begin position="1"/>
        <end position="79"/>
    </location>
</feature>